<dbReference type="PANTHER" id="PTHR30050">
    <property type="entry name" value="CHROMOSOMAL REPLICATION INITIATOR PROTEIN DNAA"/>
    <property type="match status" value="1"/>
</dbReference>
<proteinExistence type="predicted"/>
<dbReference type="RefSeq" id="WP_022303100.1">
    <property type="nucleotide sequence ID" value="NZ_DAWEED010000002.1"/>
</dbReference>
<dbReference type="PANTHER" id="PTHR30050:SF4">
    <property type="entry name" value="ATP-BINDING PROTEIN RV3427C IN INSERTION SEQUENCE-RELATED"/>
    <property type="match status" value="1"/>
</dbReference>
<gene>
    <name evidence="2" type="ORF">H8712_11705</name>
</gene>
<dbReference type="InterPro" id="IPR002611">
    <property type="entry name" value="IstB_ATP-bd"/>
</dbReference>
<evidence type="ECO:0000313" key="2">
    <source>
        <dbReference type="EMBL" id="MBC8629271.1"/>
    </source>
</evidence>
<evidence type="ECO:0000259" key="1">
    <source>
        <dbReference type="SMART" id="SM00382"/>
    </source>
</evidence>
<evidence type="ECO:0000313" key="3">
    <source>
        <dbReference type="Proteomes" id="UP000661649"/>
    </source>
</evidence>
<dbReference type="GO" id="GO:0005524">
    <property type="term" value="F:ATP binding"/>
    <property type="evidence" value="ECO:0007669"/>
    <property type="project" value="UniProtKB-KW"/>
</dbReference>
<keyword evidence="2" id="KW-0067">ATP-binding</keyword>
<dbReference type="Gene3D" id="3.40.50.300">
    <property type="entry name" value="P-loop containing nucleotide triphosphate hydrolases"/>
    <property type="match status" value="1"/>
</dbReference>
<organism evidence="2 3">
    <name type="scientific">Blautia stercoris</name>
    <dbReference type="NCBI Taxonomy" id="871664"/>
    <lineage>
        <taxon>Bacteria</taxon>
        <taxon>Bacillati</taxon>
        <taxon>Bacillota</taxon>
        <taxon>Clostridia</taxon>
        <taxon>Lachnospirales</taxon>
        <taxon>Lachnospiraceae</taxon>
        <taxon>Blautia</taxon>
    </lineage>
</organism>
<reference evidence="2 3" key="1">
    <citation type="submission" date="2020-08" db="EMBL/GenBank/DDBJ databases">
        <title>Genome public.</title>
        <authorList>
            <person name="Liu C."/>
            <person name="Sun Q."/>
        </authorList>
    </citation>
    <scope>NUCLEOTIDE SEQUENCE [LARGE SCALE GENOMIC DNA]</scope>
    <source>
        <strain evidence="2 3">3_YM_SP_D4_24.mj</strain>
    </source>
</reference>
<dbReference type="InterPro" id="IPR027417">
    <property type="entry name" value="P-loop_NTPase"/>
</dbReference>
<dbReference type="NCBIfam" id="NF005304">
    <property type="entry name" value="PRK06835.1"/>
    <property type="match status" value="1"/>
</dbReference>
<dbReference type="InterPro" id="IPR003593">
    <property type="entry name" value="AAA+_ATPase"/>
</dbReference>
<feature type="domain" description="AAA+ ATPase" evidence="1">
    <location>
        <begin position="182"/>
        <end position="316"/>
    </location>
</feature>
<dbReference type="Pfam" id="PF01695">
    <property type="entry name" value="IstB_IS21"/>
    <property type="match status" value="1"/>
</dbReference>
<protein>
    <submittedName>
        <fullName evidence="2">ATP-binding protein</fullName>
    </submittedName>
</protein>
<sequence length="329" mass="38115">MSLNNSQYDALMRQYNQKQLKHKHEQRDRIRIAYKRIPRLQEIDNEIASLSLKKARALLMPSSSADFNLSDEIETLSKERRTLLLRNGFPADYLELHYDCPHCKDTGYVDNQKCSCFRKAAVDLLYTQSNIREILEVENFENFTFQYYSEEVKNPATGLNALETARDAYFKCWDFIDNFASHPAGIFFYGDTGVGKTYLSHCIAKELIQRSYFVLYFSSFDLFDLLAKNTFKKDTAASDMAEYIANCDLLIIDDLGTELVNSFVASQLFFCVNERIINHKSTIISTNLTMENFLETYSERIFSRISSNYTMLKLIGNDIRIQKKLLGGK</sequence>
<dbReference type="Proteomes" id="UP000661649">
    <property type="component" value="Unassembled WGS sequence"/>
</dbReference>
<name>A0ABR7PD41_9FIRM</name>
<dbReference type="SMART" id="SM00382">
    <property type="entry name" value="AAA"/>
    <property type="match status" value="1"/>
</dbReference>
<dbReference type="SUPFAM" id="SSF52540">
    <property type="entry name" value="P-loop containing nucleoside triphosphate hydrolases"/>
    <property type="match status" value="1"/>
</dbReference>
<keyword evidence="2" id="KW-0547">Nucleotide-binding</keyword>
<comment type="caution">
    <text evidence="2">The sequence shown here is derived from an EMBL/GenBank/DDBJ whole genome shotgun (WGS) entry which is preliminary data.</text>
</comment>
<accession>A0ABR7PD41</accession>
<dbReference type="CDD" id="cd00009">
    <property type="entry name" value="AAA"/>
    <property type="match status" value="1"/>
</dbReference>
<keyword evidence="3" id="KW-1185">Reference proteome</keyword>
<dbReference type="EMBL" id="JACRTP010000004">
    <property type="protein sequence ID" value="MBC8629271.1"/>
    <property type="molecule type" value="Genomic_DNA"/>
</dbReference>